<comment type="catalytic activity">
    <reaction evidence="1 16">
        <text>2 a phenolic donor + H2O2 = 2 a phenolic radical donor + 2 H2O</text>
        <dbReference type="Rhea" id="RHEA:56136"/>
        <dbReference type="ChEBI" id="CHEBI:15377"/>
        <dbReference type="ChEBI" id="CHEBI:16240"/>
        <dbReference type="ChEBI" id="CHEBI:139520"/>
        <dbReference type="ChEBI" id="CHEBI:139521"/>
        <dbReference type="EC" id="1.11.1.7"/>
    </reaction>
</comment>
<dbReference type="InterPro" id="IPR033905">
    <property type="entry name" value="Secretory_peroxidase"/>
</dbReference>
<protein>
    <recommendedName>
        <fullName evidence="3 16">Peroxidase</fullName>
        <ecNumber evidence="3 16">1.11.1.7</ecNumber>
    </recommendedName>
</protein>
<dbReference type="GO" id="GO:0020037">
    <property type="term" value="F:heme binding"/>
    <property type="evidence" value="ECO:0007669"/>
    <property type="project" value="UniProtKB-UniRule"/>
</dbReference>
<evidence type="ECO:0000313" key="19">
    <source>
        <dbReference type="Proteomes" id="UP001459277"/>
    </source>
</evidence>
<comment type="similarity">
    <text evidence="2">Belongs to the peroxidase family. Ascorbate peroxidase subfamily.</text>
</comment>
<dbReference type="InterPro" id="IPR000823">
    <property type="entry name" value="Peroxidase_pln"/>
</dbReference>
<accession>A0AAW2BUL5</accession>
<evidence type="ECO:0000256" key="14">
    <source>
        <dbReference type="PIRSR" id="PIRSR600823-3"/>
    </source>
</evidence>
<dbReference type="GO" id="GO:0005576">
    <property type="term" value="C:extracellular region"/>
    <property type="evidence" value="ECO:0007669"/>
    <property type="project" value="UniProtKB-SubCell"/>
</dbReference>
<feature type="binding site" evidence="14">
    <location>
        <position position="128"/>
    </location>
    <ligand>
        <name>Ca(2+)</name>
        <dbReference type="ChEBI" id="CHEBI:29108"/>
        <label>1</label>
    </ligand>
</feature>
<dbReference type="PANTHER" id="PTHR31235">
    <property type="entry name" value="PEROXIDASE 25-RELATED"/>
    <property type="match status" value="1"/>
</dbReference>
<keyword evidence="19" id="KW-1185">Reference proteome</keyword>
<dbReference type="EC" id="1.11.1.7" evidence="3 16"/>
<feature type="binding site" evidence="14">
    <location>
        <position position="297"/>
    </location>
    <ligand>
        <name>Ca(2+)</name>
        <dbReference type="ChEBI" id="CHEBI:29108"/>
        <label>2</label>
    </ligand>
</feature>
<feature type="disulfide bond" evidence="15">
    <location>
        <begin position="251"/>
        <end position="284"/>
    </location>
</feature>
<name>A0AAW2BUL5_9ROSI</name>
<feature type="binding site" evidence="14">
    <location>
        <position position="132"/>
    </location>
    <ligand>
        <name>Ca(2+)</name>
        <dbReference type="ChEBI" id="CHEBI:29108"/>
        <label>1</label>
    </ligand>
</feature>
<feature type="binding site" description="axial binding residue" evidence="14">
    <location>
        <position position="244"/>
    </location>
    <ligand>
        <name>heme b</name>
        <dbReference type="ChEBI" id="CHEBI:60344"/>
    </ligand>
    <ligandPart>
        <name>Fe</name>
        <dbReference type="ChEBI" id="CHEBI:18248"/>
    </ligandPart>
</feature>
<evidence type="ECO:0000256" key="13">
    <source>
        <dbReference type="ARBA" id="ARBA00023324"/>
    </source>
</evidence>
<evidence type="ECO:0000256" key="10">
    <source>
        <dbReference type="ARBA" id="ARBA00023002"/>
    </source>
</evidence>
<keyword evidence="10 16" id="KW-0560">Oxidoreductase</keyword>
<feature type="domain" description="Plant heme peroxidase family profile" evidence="17">
    <location>
        <begin position="127"/>
        <end position="376"/>
    </location>
</feature>
<keyword evidence="12 15" id="KW-1015">Disulfide bond</keyword>
<keyword evidence="6 16" id="KW-0349">Heme</keyword>
<feature type="binding site" evidence="14">
    <location>
        <position position="141"/>
    </location>
    <ligand>
        <name>Ca(2+)</name>
        <dbReference type="ChEBI" id="CHEBI:29108"/>
        <label>1</label>
    </ligand>
</feature>
<evidence type="ECO:0000259" key="17">
    <source>
        <dbReference type="PROSITE" id="PS50873"/>
    </source>
</evidence>
<evidence type="ECO:0000256" key="9">
    <source>
        <dbReference type="ARBA" id="ARBA00022837"/>
    </source>
</evidence>
<comment type="cofactor">
    <cofactor evidence="14 16">
        <name>heme b</name>
        <dbReference type="ChEBI" id="CHEBI:60344"/>
    </cofactor>
    <text evidence="14 16">Binds 1 heme b (iron(II)-protoporphyrin IX) group per subunit.</text>
</comment>
<evidence type="ECO:0000256" key="12">
    <source>
        <dbReference type="ARBA" id="ARBA00023157"/>
    </source>
</evidence>
<dbReference type="FunFam" id="1.10.420.10:FF:000010">
    <property type="entry name" value="Peroxidase"/>
    <property type="match status" value="1"/>
</dbReference>
<evidence type="ECO:0000256" key="2">
    <source>
        <dbReference type="ARBA" id="ARBA00006873"/>
    </source>
</evidence>
<keyword evidence="11 14" id="KW-0408">Iron</keyword>
<reference evidence="18 19" key="1">
    <citation type="submission" date="2024-01" db="EMBL/GenBank/DDBJ databases">
        <title>A telomere-to-telomere, gap-free genome of sweet tea (Lithocarpus litseifolius).</title>
        <authorList>
            <person name="Zhou J."/>
        </authorList>
    </citation>
    <scope>NUCLEOTIDE SEQUENCE [LARGE SCALE GENOMIC DNA]</scope>
    <source>
        <strain evidence="18">Zhou-2022a</strain>
        <tissue evidence="18">Leaf</tissue>
    </source>
</reference>
<evidence type="ECO:0000256" key="6">
    <source>
        <dbReference type="ARBA" id="ARBA00022617"/>
    </source>
</evidence>
<keyword evidence="13 16" id="KW-0376">Hydrogen peroxide</keyword>
<evidence type="ECO:0000313" key="18">
    <source>
        <dbReference type="EMBL" id="KAK9989128.1"/>
    </source>
</evidence>
<dbReference type="GO" id="GO:0046872">
    <property type="term" value="F:metal ion binding"/>
    <property type="evidence" value="ECO:0007669"/>
    <property type="project" value="UniProtKB-UniRule"/>
</dbReference>
<evidence type="ECO:0000256" key="7">
    <source>
        <dbReference type="ARBA" id="ARBA00022723"/>
    </source>
</evidence>
<dbReference type="AlphaFoldDB" id="A0AAW2BUL5"/>
<keyword evidence="8" id="KW-0732">Signal</keyword>
<dbReference type="Gene3D" id="1.10.520.10">
    <property type="match status" value="1"/>
</dbReference>
<dbReference type="PROSITE" id="PS00435">
    <property type="entry name" value="PEROXIDASE_1"/>
    <property type="match status" value="1"/>
</dbReference>
<gene>
    <name evidence="18" type="ORF">SO802_029367</name>
</gene>
<dbReference type="GO" id="GO:0006979">
    <property type="term" value="P:response to oxidative stress"/>
    <property type="evidence" value="ECO:0007669"/>
    <property type="project" value="UniProtKB-UniRule"/>
</dbReference>
<comment type="function">
    <text evidence="16">Removal of H(2)O(2), oxidation of toxic reductants, biosynthesis and degradation of lignin, suberization, auxin catabolism, response to environmental stresses such as wounding, pathogen attack and oxidative stress.</text>
</comment>
<evidence type="ECO:0000256" key="16">
    <source>
        <dbReference type="RuleBase" id="RU362060"/>
    </source>
</evidence>
<dbReference type="PRINTS" id="PR00458">
    <property type="entry name" value="PEROXIDASE"/>
</dbReference>
<feature type="binding site" evidence="14">
    <location>
        <position position="245"/>
    </location>
    <ligand>
        <name>Ca(2+)</name>
        <dbReference type="ChEBI" id="CHEBI:29108"/>
        <label>2</label>
    </ligand>
</feature>
<comment type="subcellular location">
    <subcellularLocation>
        <location evidence="16">Secreted</location>
    </subcellularLocation>
</comment>
<comment type="similarity">
    <text evidence="16">Belongs to the peroxidase family. Classical plant (class III) peroxidase subfamily.</text>
</comment>
<keyword evidence="9 14" id="KW-0106">Calcium</keyword>
<dbReference type="Proteomes" id="UP001459277">
    <property type="component" value="Unassembled WGS sequence"/>
</dbReference>
<dbReference type="EMBL" id="JAZDWU010000010">
    <property type="protein sequence ID" value="KAK9989128.1"/>
    <property type="molecule type" value="Genomic_DNA"/>
</dbReference>
<dbReference type="GO" id="GO:0042744">
    <property type="term" value="P:hydrogen peroxide catabolic process"/>
    <property type="evidence" value="ECO:0007669"/>
    <property type="project" value="UniProtKB-KW"/>
</dbReference>
<dbReference type="InterPro" id="IPR002016">
    <property type="entry name" value="Haem_peroxidase"/>
</dbReference>
<dbReference type="PROSITE" id="PS50873">
    <property type="entry name" value="PEROXIDASE_4"/>
    <property type="match status" value="1"/>
</dbReference>
<feature type="disulfide bond" evidence="15">
    <location>
        <begin position="173"/>
        <end position="372"/>
    </location>
</feature>
<keyword evidence="5 16" id="KW-0575">Peroxidase</keyword>
<dbReference type="GO" id="GO:0140825">
    <property type="term" value="F:lactoperoxidase activity"/>
    <property type="evidence" value="ECO:0007669"/>
    <property type="project" value="UniProtKB-EC"/>
</dbReference>
<feature type="binding site" evidence="14">
    <location>
        <position position="305"/>
    </location>
    <ligand>
        <name>Ca(2+)</name>
        <dbReference type="ChEBI" id="CHEBI:29108"/>
        <label>2</label>
    </ligand>
</feature>
<dbReference type="InterPro" id="IPR019793">
    <property type="entry name" value="Peroxidases_heam-ligand_BS"/>
</dbReference>
<evidence type="ECO:0000256" key="4">
    <source>
        <dbReference type="ARBA" id="ARBA00022525"/>
    </source>
</evidence>
<comment type="caution">
    <text evidence="18">The sequence shown here is derived from an EMBL/GenBank/DDBJ whole genome shotgun (WGS) entry which is preliminary data.</text>
</comment>
<sequence>MDFRVLKYVGKIYMGPKYIVYGLVWDRFNRSTVRPVFPVQPRFVRFPHKTPIPGSGVLKNRNCHRFPGDRFIVESYLRVNEAHLTQSEKIETFVNIYRHLELEASKRMEVHHGTLIIVQNIAISWKSGCHASVLINGPNTEKTAEPKLGLRGFEVIDDAKTKLEAACPGVVTCADILALAARDAVVLTNGPNWQVPTGRKDGRVSVASDTSSLLGFTDSIDVQKQKFSARGLNAQDLVTLVGGHTIGTSACQFFRYRLYNFTTTGNGVDPTINPSFLPQLRALCPQNGDATKRVGLDTGSQNRFDSSFFSNLRNGRGVLESDQKLWTDASTRSFVNRLLGSNAFNVQFGRSMVKMSNIGIKSGTQGEIRKVCKCVLRSTDQKGSKLSHEG</sequence>
<dbReference type="CDD" id="cd00693">
    <property type="entry name" value="secretory_peroxidase"/>
    <property type="match status" value="1"/>
</dbReference>
<comment type="cofactor">
    <cofactor evidence="14 16">
        <name>Ca(2+)</name>
        <dbReference type="ChEBI" id="CHEBI:29108"/>
    </cofactor>
    <text evidence="14 16">Binds 2 calcium ions per subunit.</text>
</comment>
<evidence type="ECO:0000256" key="8">
    <source>
        <dbReference type="ARBA" id="ARBA00022729"/>
    </source>
</evidence>
<evidence type="ECO:0000256" key="15">
    <source>
        <dbReference type="PIRSR" id="PIRSR600823-5"/>
    </source>
</evidence>
<dbReference type="InterPro" id="IPR010255">
    <property type="entry name" value="Haem_peroxidase_sf"/>
</dbReference>
<dbReference type="Gene3D" id="1.10.420.10">
    <property type="entry name" value="Peroxidase, domain 2"/>
    <property type="match status" value="1"/>
</dbReference>
<keyword evidence="7 14" id="KW-0479">Metal-binding</keyword>
<keyword evidence="4 16" id="KW-0964">Secreted</keyword>
<evidence type="ECO:0000256" key="3">
    <source>
        <dbReference type="ARBA" id="ARBA00012313"/>
    </source>
</evidence>
<dbReference type="SUPFAM" id="SSF48113">
    <property type="entry name" value="Heme-dependent peroxidases"/>
    <property type="match status" value="1"/>
</dbReference>
<dbReference type="PRINTS" id="PR00461">
    <property type="entry name" value="PLPEROXIDASE"/>
</dbReference>
<evidence type="ECO:0000256" key="1">
    <source>
        <dbReference type="ARBA" id="ARBA00000189"/>
    </source>
</evidence>
<dbReference type="Pfam" id="PF00141">
    <property type="entry name" value="peroxidase"/>
    <property type="match status" value="1"/>
</dbReference>
<evidence type="ECO:0000256" key="5">
    <source>
        <dbReference type="ARBA" id="ARBA00022559"/>
    </source>
</evidence>
<organism evidence="18 19">
    <name type="scientific">Lithocarpus litseifolius</name>
    <dbReference type="NCBI Taxonomy" id="425828"/>
    <lineage>
        <taxon>Eukaryota</taxon>
        <taxon>Viridiplantae</taxon>
        <taxon>Streptophyta</taxon>
        <taxon>Embryophyta</taxon>
        <taxon>Tracheophyta</taxon>
        <taxon>Spermatophyta</taxon>
        <taxon>Magnoliopsida</taxon>
        <taxon>eudicotyledons</taxon>
        <taxon>Gunneridae</taxon>
        <taxon>Pentapetalae</taxon>
        <taxon>rosids</taxon>
        <taxon>fabids</taxon>
        <taxon>Fagales</taxon>
        <taxon>Fagaceae</taxon>
        <taxon>Lithocarpus</taxon>
    </lineage>
</organism>
<evidence type="ECO:0000256" key="11">
    <source>
        <dbReference type="ARBA" id="ARBA00023004"/>
    </source>
</evidence>
<proteinExistence type="inferred from homology"/>